<evidence type="ECO:0000313" key="1">
    <source>
        <dbReference type="EMBL" id="EFN67317.1"/>
    </source>
</evidence>
<protein>
    <submittedName>
        <fullName evidence="1">Uncharacterized protein</fullName>
    </submittedName>
</protein>
<reference evidence="1 2" key="1">
    <citation type="journal article" date="2010" name="Science">
        <title>Genomic comparison of the ants Camponotus floridanus and Harpegnathos saltator.</title>
        <authorList>
            <person name="Bonasio R."/>
            <person name="Zhang G."/>
            <person name="Ye C."/>
            <person name="Mutti N.S."/>
            <person name="Fang X."/>
            <person name="Qin N."/>
            <person name="Donahue G."/>
            <person name="Yang P."/>
            <person name="Li Q."/>
            <person name="Li C."/>
            <person name="Zhang P."/>
            <person name="Huang Z."/>
            <person name="Berger S.L."/>
            <person name="Reinberg D."/>
            <person name="Wang J."/>
            <person name="Liebig J."/>
        </authorList>
    </citation>
    <scope>NUCLEOTIDE SEQUENCE [LARGE SCALE GENOMIC DNA]</scope>
    <source>
        <strain evidence="2">C129</strain>
    </source>
</reference>
<accession>E2AGX2</accession>
<dbReference type="InParanoid" id="E2AGX2"/>
<name>E2AGX2_CAMFO</name>
<proteinExistence type="predicted"/>
<dbReference type="OrthoDB" id="7700262at2759"/>
<feature type="non-terminal residue" evidence="1">
    <location>
        <position position="1"/>
    </location>
</feature>
<sequence>EQQITDNINSPFKVVAVNRLNRRISTPSQSDSSYDSNSGVFYSPSYTVALSFEGQKIPKHIYMFHVSYPVSPYVA</sequence>
<dbReference type="AlphaFoldDB" id="E2AGX2"/>
<dbReference type="EMBL" id="GL439421">
    <property type="protein sequence ID" value="EFN67317.1"/>
    <property type="molecule type" value="Genomic_DNA"/>
</dbReference>
<dbReference type="Proteomes" id="UP000000311">
    <property type="component" value="Unassembled WGS sequence"/>
</dbReference>
<organism evidence="2">
    <name type="scientific">Camponotus floridanus</name>
    <name type="common">Florida carpenter ant</name>
    <dbReference type="NCBI Taxonomy" id="104421"/>
    <lineage>
        <taxon>Eukaryota</taxon>
        <taxon>Metazoa</taxon>
        <taxon>Ecdysozoa</taxon>
        <taxon>Arthropoda</taxon>
        <taxon>Hexapoda</taxon>
        <taxon>Insecta</taxon>
        <taxon>Pterygota</taxon>
        <taxon>Neoptera</taxon>
        <taxon>Endopterygota</taxon>
        <taxon>Hymenoptera</taxon>
        <taxon>Apocrita</taxon>
        <taxon>Aculeata</taxon>
        <taxon>Formicoidea</taxon>
        <taxon>Formicidae</taxon>
        <taxon>Formicinae</taxon>
        <taxon>Camponotus</taxon>
    </lineage>
</organism>
<keyword evidence="2" id="KW-1185">Reference proteome</keyword>
<gene>
    <name evidence="1" type="ORF">EAG_00054</name>
</gene>
<evidence type="ECO:0000313" key="2">
    <source>
        <dbReference type="Proteomes" id="UP000000311"/>
    </source>
</evidence>
<feature type="non-terminal residue" evidence="1">
    <location>
        <position position="75"/>
    </location>
</feature>